<accession>A0A9D3SRA9</accession>
<name>A0A9D3SRA9_9TELE</name>
<evidence type="ECO:0000313" key="2">
    <source>
        <dbReference type="EMBL" id="KAG7334446.1"/>
    </source>
</evidence>
<sequence length="174" mass="18252">MNCYQPLSGALCSLSVPPPDIKQLPPVDAPALPAQKTPVPLPKELMFLVPEQSASTQTKRPVSTTDSSTSALGSSVCSPPPPQQTVTKSPPVPLLSSFHSSHLELQSVPESTGKLPVPSLSSSHGARAEPGNNIHTTSAHAGLTYKYPHWTCEDSWKGICAGPQMVDSANEAGH</sequence>
<reference evidence="2 3" key="1">
    <citation type="submission" date="2021-06" db="EMBL/GenBank/DDBJ databases">
        <title>Chromosome-level genome assembly of the red-tail catfish (Hemibagrus wyckioides).</title>
        <authorList>
            <person name="Shao F."/>
        </authorList>
    </citation>
    <scope>NUCLEOTIDE SEQUENCE [LARGE SCALE GENOMIC DNA]</scope>
    <source>
        <strain evidence="2">EC202008001</strain>
        <tissue evidence="2">Blood</tissue>
    </source>
</reference>
<gene>
    <name evidence="2" type="ORF">KOW79_002853</name>
</gene>
<keyword evidence="3" id="KW-1185">Reference proteome</keyword>
<dbReference type="OrthoDB" id="8931359at2759"/>
<dbReference type="Proteomes" id="UP000824219">
    <property type="component" value="Linkage Group LG03"/>
</dbReference>
<evidence type="ECO:0000313" key="3">
    <source>
        <dbReference type="Proteomes" id="UP000824219"/>
    </source>
</evidence>
<evidence type="ECO:0000256" key="1">
    <source>
        <dbReference type="SAM" id="MobiDB-lite"/>
    </source>
</evidence>
<feature type="region of interest" description="Disordered" evidence="1">
    <location>
        <begin position="15"/>
        <end position="135"/>
    </location>
</feature>
<proteinExistence type="predicted"/>
<comment type="caution">
    <text evidence="2">The sequence shown here is derived from an EMBL/GenBank/DDBJ whole genome shotgun (WGS) entry which is preliminary data.</text>
</comment>
<dbReference type="EMBL" id="JAHKSW010000003">
    <property type="protein sequence ID" value="KAG7334446.1"/>
    <property type="molecule type" value="Genomic_DNA"/>
</dbReference>
<protein>
    <submittedName>
        <fullName evidence="2">Uncharacterized protein</fullName>
    </submittedName>
</protein>
<feature type="compositionally biased region" description="Polar residues" evidence="1">
    <location>
        <begin position="52"/>
        <end position="77"/>
    </location>
</feature>
<dbReference type="AlphaFoldDB" id="A0A9D3SRA9"/>
<organism evidence="2 3">
    <name type="scientific">Hemibagrus wyckioides</name>
    <dbReference type="NCBI Taxonomy" id="337641"/>
    <lineage>
        <taxon>Eukaryota</taxon>
        <taxon>Metazoa</taxon>
        <taxon>Chordata</taxon>
        <taxon>Craniata</taxon>
        <taxon>Vertebrata</taxon>
        <taxon>Euteleostomi</taxon>
        <taxon>Actinopterygii</taxon>
        <taxon>Neopterygii</taxon>
        <taxon>Teleostei</taxon>
        <taxon>Ostariophysi</taxon>
        <taxon>Siluriformes</taxon>
        <taxon>Bagridae</taxon>
        <taxon>Hemibagrus</taxon>
    </lineage>
</organism>
<feature type="compositionally biased region" description="Low complexity" evidence="1">
    <location>
        <begin position="94"/>
        <end position="107"/>
    </location>
</feature>